<evidence type="ECO:0000313" key="1">
    <source>
        <dbReference type="EMBL" id="MCZ8533640.1"/>
    </source>
</evidence>
<accession>A0A9X3R9M9</accession>
<dbReference type="InterPro" id="IPR054199">
    <property type="entry name" value="DUF6904"/>
</dbReference>
<sequence length="239" mass="27899">MLALKNTENLTGALISGDYWDLDELCTALHRLTGKESRYLDWQGARMRLLSIMHDIRNAYQGNSNVESVGNGLKKDTMKNHDFIASQNNIYFSTEILWPELIFTLVAINDFINLHKKYEQATDLEIHIVNARKFQALIAEGLRENMSEESYTFIMQQVLSSNVNAEEYASQYIDLLNISYIDMSRDRRIQSFESIVHNIVVQSKDYSSFKKKILTETNKTKSTIHDFRMNVEYPEYIEW</sequence>
<dbReference type="AlphaFoldDB" id="A0A9X3R9M9"/>
<comment type="caution">
    <text evidence="1">The sequence shown here is derived from an EMBL/GenBank/DDBJ whole genome shotgun (WGS) entry which is preliminary data.</text>
</comment>
<reference evidence="1" key="1">
    <citation type="submission" date="2022-05" db="EMBL/GenBank/DDBJ databases">
        <authorList>
            <person name="Colautti A."/>
            <person name="Iacumin L."/>
        </authorList>
    </citation>
    <scope>NUCLEOTIDE SEQUENCE</scope>
    <source>
        <strain evidence="1">DSM 30747</strain>
    </source>
</reference>
<name>A0A9X3R9M9_9BACI</name>
<dbReference type="Proteomes" id="UP001152172">
    <property type="component" value="Unassembled WGS sequence"/>
</dbReference>
<gene>
    <name evidence="1" type="ORF">M9R61_09970</name>
</gene>
<dbReference type="RefSeq" id="WP_269921945.1">
    <property type="nucleotide sequence ID" value="NZ_JAMKBI010000006.1"/>
</dbReference>
<dbReference type="EMBL" id="JAMKBI010000006">
    <property type="protein sequence ID" value="MCZ8533640.1"/>
    <property type="molecule type" value="Genomic_DNA"/>
</dbReference>
<organism evidence="1 2">
    <name type="scientific">Psychrobacillus psychrodurans</name>
    <dbReference type="NCBI Taxonomy" id="126157"/>
    <lineage>
        <taxon>Bacteria</taxon>
        <taxon>Bacillati</taxon>
        <taxon>Bacillota</taxon>
        <taxon>Bacilli</taxon>
        <taxon>Bacillales</taxon>
        <taxon>Bacillaceae</taxon>
        <taxon>Psychrobacillus</taxon>
    </lineage>
</organism>
<proteinExistence type="predicted"/>
<dbReference type="Pfam" id="PF21845">
    <property type="entry name" value="DUF6904"/>
    <property type="match status" value="1"/>
</dbReference>
<keyword evidence="2" id="KW-1185">Reference proteome</keyword>
<protein>
    <submittedName>
        <fullName evidence="1">Uncharacterized protein</fullName>
    </submittedName>
</protein>
<evidence type="ECO:0000313" key="2">
    <source>
        <dbReference type="Proteomes" id="UP001152172"/>
    </source>
</evidence>